<dbReference type="Pfam" id="PF25954">
    <property type="entry name" value="Beta-barrel_RND_2"/>
    <property type="match status" value="1"/>
</dbReference>
<evidence type="ECO:0000259" key="6">
    <source>
        <dbReference type="Pfam" id="PF25954"/>
    </source>
</evidence>
<feature type="coiled-coil region" evidence="2">
    <location>
        <begin position="137"/>
        <end position="164"/>
    </location>
</feature>
<evidence type="ECO:0000256" key="2">
    <source>
        <dbReference type="SAM" id="Coils"/>
    </source>
</evidence>
<keyword evidence="3" id="KW-0732">Signal</keyword>
<dbReference type="Gene3D" id="1.10.287.470">
    <property type="entry name" value="Helix hairpin bin"/>
    <property type="match status" value="1"/>
</dbReference>
<gene>
    <name evidence="7" type="ORF">J8380_11360</name>
</gene>
<reference evidence="7 8" key="1">
    <citation type="submission" date="2021-04" db="EMBL/GenBank/DDBJ databases">
        <title>Genomics, taxonomy and metabolism of representatives of sulfur bacteria of the genus Thiothrix: Thiothrix fructosivorans QT, Thiothrix unzii A1T and three new species, Thiothrix subterranea sp. nov., Thiothrix litoralis sp. nov. and 'Candidatus Thiothrix anitrata' sp. nov.</title>
        <authorList>
            <person name="Ravin N.V."/>
            <person name="Smolyakov D."/>
            <person name="Rudenko T.S."/>
            <person name="Mardanov A.V."/>
            <person name="Beletsky A.V."/>
            <person name="Markov N.D."/>
            <person name="Fomenkov A.I."/>
            <person name="Roberts R.J."/>
            <person name="Karnachuk O.V."/>
            <person name="Novikov A."/>
            <person name="Grabovich M.Y."/>
        </authorList>
    </citation>
    <scope>NUCLEOTIDE SEQUENCE [LARGE SCALE GENOMIC DNA]</scope>
    <source>
        <strain evidence="7 8">A52</strain>
    </source>
</reference>
<dbReference type="Gene3D" id="2.40.420.20">
    <property type="match status" value="1"/>
</dbReference>
<sequence length="361" mass="38555">MTPVGLRWLACAGLLLALTACEESSPPPAPIRPAQVWEVSDQNATSTLSYSGEIKARVEADLAFRVAGKLTQRHVDIGDKVTQGQLLASLDTTDLQLNRQAALASLQAARSEVDTAKGEWERNRALFEKNFISKAALDTYNNRLNAAKANLSAVQAQLDLAQNQAGYTELHADQAGVITAAMVETGQVVAAGQAVLHLAYEGEREVQIRLGENTAKNLSVGTLVSVNLWAQPAQVFQGKVREIAPAVDATRSFLVKISLLNPPENIALGVTADVRLPQTHADNAHWLPASALFQKAKQPAVWVVDANHQVKTQAVEVLAYQENGITVSGLSKGMQVIAAGVHQLSTGQTINPIPYDGKASP</sequence>
<dbReference type="InterPro" id="IPR006143">
    <property type="entry name" value="RND_pump_MFP"/>
</dbReference>
<dbReference type="InterPro" id="IPR058625">
    <property type="entry name" value="MdtA-like_BSH"/>
</dbReference>
<evidence type="ECO:0000256" key="3">
    <source>
        <dbReference type="SAM" id="SignalP"/>
    </source>
</evidence>
<dbReference type="Pfam" id="PF25876">
    <property type="entry name" value="HH_MFP_RND"/>
    <property type="match status" value="1"/>
</dbReference>
<protein>
    <submittedName>
        <fullName evidence="7">Efflux RND transporter periplasmic adaptor subunit</fullName>
    </submittedName>
</protein>
<dbReference type="PANTHER" id="PTHR30469">
    <property type="entry name" value="MULTIDRUG RESISTANCE PROTEIN MDTA"/>
    <property type="match status" value="1"/>
</dbReference>
<evidence type="ECO:0000259" key="5">
    <source>
        <dbReference type="Pfam" id="PF25917"/>
    </source>
</evidence>
<dbReference type="Gene3D" id="2.40.50.100">
    <property type="match status" value="1"/>
</dbReference>
<evidence type="ECO:0000259" key="4">
    <source>
        <dbReference type="Pfam" id="PF25876"/>
    </source>
</evidence>
<dbReference type="SUPFAM" id="SSF111369">
    <property type="entry name" value="HlyD-like secretion proteins"/>
    <property type="match status" value="1"/>
</dbReference>
<dbReference type="Proteomes" id="UP000672027">
    <property type="component" value="Chromosome"/>
</dbReference>
<dbReference type="Pfam" id="PF25917">
    <property type="entry name" value="BSH_RND"/>
    <property type="match status" value="1"/>
</dbReference>
<dbReference type="RefSeq" id="WP_210225754.1">
    <property type="nucleotide sequence ID" value="NZ_CP072800.1"/>
</dbReference>
<keyword evidence="2" id="KW-0175">Coiled coil</keyword>
<proteinExistence type="inferred from homology"/>
<dbReference type="InterPro" id="IPR058624">
    <property type="entry name" value="MdtA-like_HH"/>
</dbReference>
<feature type="domain" description="Multidrug resistance protein MdtA-like barrel-sandwich hybrid" evidence="5">
    <location>
        <begin position="60"/>
        <end position="194"/>
    </location>
</feature>
<feature type="domain" description="Multidrug resistance protein MdtA-like alpha-helical hairpin" evidence="4">
    <location>
        <begin position="100"/>
        <end position="168"/>
    </location>
</feature>
<dbReference type="PANTHER" id="PTHR30469:SF15">
    <property type="entry name" value="HLYD FAMILY OF SECRETION PROTEINS"/>
    <property type="match status" value="1"/>
</dbReference>
<accession>A0ABX7X2I3</accession>
<feature type="domain" description="CusB-like beta-barrel" evidence="6">
    <location>
        <begin position="207"/>
        <end position="277"/>
    </location>
</feature>
<name>A0ABX7X2I3_9GAMM</name>
<evidence type="ECO:0000313" key="7">
    <source>
        <dbReference type="EMBL" id="QTR48878.1"/>
    </source>
</evidence>
<evidence type="ECO:0000313" key="8">
    <source>
        <dbReference type="Proteomes" id="UP000672027"/>
    </source>
</evidence>
<dbReference type="PROSITE" id="PS51257">
    <property type="entry name" value="PROKAR_LIPOPROTEIN"/>
    <property type="match status" value="1"/>
</dbReference>
<dbReference type="Gene3D" id="2.40.30.170">
    <property type="match status" value="1"/>
</dbReference>
<comment type="similarity">
    <text evidence="1">Belongs to the membrane fusion protein (MFP) (TC 8.A.1) family.</text>
</comment>
<organism evidence="7 8">
    <name type="scientific">Candidatus Thiothrix anitrata</name>
    <dbReference type="NCBI Taxonomy" id="2823902"/>
    <lineage>
        <taxon>Bacteria</taxon>
        <taxon>Pseudomonadati</taxon>
        <taxon>Pseudomonadota</taxon>
        <taxon>Gammaproteobacteria</taxon>
        <taxon>Thiotrichales</taxon>
        <taxon>Thiotrichaceae</taxon>
        <taxon>Thiothrix</taxon>
    </lineage>
</organism>
<evidence type="ECO:0000256" key="1">
    <source>
        <dbReference type="ARBA" id="ARBA00009477"/>
    </source>
</evidence>
<dbReference type="EMBL" id="CP072800">
    <property type="protein sequence ID" value="QTR48878.1"/>
    <property type="molecule type" value="Genomic_DNA"/>
</dbReference>
<feature type="signal peptide" evidence="3">
    <location>
        <begin position="1"/>
        <end position="22"/>
    </location>
</feature>
<feature type="chain" id="PRO_5046012770" evidence="3">
    <location>
        <begin position="23"/>
        <end position="361"/>
    </location>
</feature>
<dbReference type="NCBIfam" id="TIGR01730">
    <property type="entry name" value="RND_mfp"/>
    <property type="match status" value="1"/>
</dbReference>
<dbReference type="InterPro" id="IPR058792">
    <property type="entry name" value="Beta-barrel_RND_2"/>
</dbReference>
<keyword evidence="8" id="KW-1185">Reference proteome</keyword>